<reference evidence="2" key="1">
    <citation type="submission" date="2023-03" db="UniProtKB">
        <authorList>
            <consortium name="EnsemblPlants"/>
        </authorList>
    </citation>
    <scope>IDENTIFICATION</scope>
</reference>
<dbReference type="Gramene" id="MELO3C032265.2.1">
    <property type="protein sequence ID" value="MELO3C032265.2.1"/>
    <property type="gene ID" value="MELO3C032265.2"/>
</dbReference>
<dbReference type="AlphaFoldDB" id="A0A9I9EE37"/>
<name>A0A9I9EE37_CUCME</name>
<evidence type="ECO:0000256" key="1">
    <source>
        <dbReference type="SAM" id="Phobius"/>
    </source>
</evidence>
<keyword evidence="1" id="KW-1133">Transmembrane helix</keyword>
<organism evidence="2">
    <name type="scientific">Cucumis melo</name>
    <name type="common">Muskmelon</name>
    <dbReference type="NCBI Taxonomy" id="3656"/>
    <lineage>
        <taxon>Eukaryota</taxon>
        <taxon>Viridiplantae</taxon>
        <taxon>Streptophyta</taxon>
        <taxon>Embryophyta</taxon>
        <taxon>Tracheophyta</taxon>
        <taxon>Spermatophyta</taxon>
        <taxon>Magnoliopsida</taxon>
        <taxon>eudicotyledons</taxon>
        <taxon>Gunneridae</taxon>
        <taxon>Pentapetalae</taxon>
        <taxon>rosids</taxon>
        <taxon>fabids</taxon>
        <taxon>Cucurbitales</taxon>
        <taxon>Cucurbitaceae</taxon>
        <taxon>Benincaseae</taxon>
        <taxon>Cucumis</taxon>
    </lineage>
</organism>
<dbReference type="EnsemblPlants" id="MELO3C032265.2.1">
    <property type="protein sequence ID" value="MELO3C032265.2.1"/>
    <property type="gene ID" value="MELO3C032265.2"/>
</dbReference>
<keyword evidence="1" id="KW-0472">Membrane</keyword>
<feature type="transmembrane region" description="Helical" evidence="1">
    <location>
        <begin position="33"/>
        <end position="57"/>
    </location>
</feature>
<evidence type="ECO:0000313" key="2">
    <source>
        <dbReference type="EnsemblPlants" id="MELO3C032265.2.1"/>
    </source>
</evidence>
<protein>
    <submittedName>
        <fullName evidence="2">Uncharacterized protein</fullName>
    </submittedName>
</protein>
<accession>A0A9I9EE37</accession>
<keyword evidence="1" id="KW-0812">Transmembrane</keyword>
<sequence length="144" mass="16588">MSFPFCQTFHVRLPRDFHFADSSYSLDSPSDFLLARLFLFTVRSIVFVFFARCGFLPDLCFISLSKRLPFSCRALYLPEVKIKEEGQPETLHYHVFITDQSGKMMSQIIDEIVENDGLRSEGPWSDKSETLCVDLMDEEVAKGN</sequence>
<proteinExistence type="predicted"/>